<name>A7SU61_NEMVE</name>
<evidence type="ECO:0000313" key="6">
    <source>
        <dbReference type="Proteomes" id="UP000001593"/>
    </source>
</evidence>
<keyword evidence="2" id="KW-0645">Protease</keyword>
<keyword evidence="6" id="KW-1185">Reference proteome</keyword>
<dbReference type="PhylomeDB" id="A7SU61"/>
<dbReference type="InterPro" id="IPR003653">
    <property type="entry name" value="Peptidase_C48_C"/>
</dbReference>
<evidence type="ECO:0000313" key="5">
    <source>
        <dbReference type="EMBL" id="EDO32769.1"/>
    </source>
</evidence>
<protein>
    <recommendedName>
        <fullName evidence="4">Ubiquitin-like protease family profile domain-containing protein</fullName>
    </recommendedName>
</protein>
<dbReference type="InterPro" id="IPR038765">
    <property type="entry name" value="Papain-like_cys_pep_sf"/>
</dbReference>
<accession>A7SU61</accession>
<organism evidence="5 6">
    <name type="scientific">Nematostella vectensis</name>
    <name type="common">Starlet sea anemone</name>
    <dbReference type="NCBI Taxonomy" id="45351"/>
    <lineage>
        <taxon>Eukaryota</taxon>
        <taxon>Metazoa</taxon>
        <taxon>Cnidaria</taxon>
        <taxon>Anthozoa</taxon>
        <taxon>Hexacorallia</taxon>
        <taxon>Actiniaria</taxon>
        <taxon>Edwardsiidae</taxon>
        <taxon>Nematostella</taxon>
    </lineage>
</organism>
<keyword evidence="3" id="KW-0378">Hydrolase</keyword>
<dbReference type="InParanoid" id="A7SU61"/>
<dbReference type="HOGENOM" id="CLU_1327780_0_0_1"/>
<dbReference type="SUPFAM" id="SSF54001">
    <property type="entry name" value="Cysteine proteinases"/>
    <property type="match status" value="1"/>
</dbReference>
<dbReference type="GO" id="GO:0006508">
    <property type="term" value="P:proteolysis"/>
    <property type="evidence" value="ECO:0007669"/>
    <property type="project" value="UniProtKB-KW"/>
</dbReference>
<dbReference type="Proteomes" id="UP000001593">
    <property type="component" value="Unassembled WGS sequence"/>
</dbReference>
<gene>
    <name evidence="5" type="ORF">NEMVEDRAFT_v1g217544</name>
</gene>
<dbReference type="PROSITE" id="PS50600">
    <property type="entry name" value="ULP_PROTEASE"/>
    <property type="match status" value="1"/>
</dbReference>
<dbReference type="GO" id="GO:0008234">
    <property type="term" value="F:cysteine-type peptidase activity"/>
    <property type="evidence" value="ECO:0007669"/>
    <property type="project" value="InterPro"/>
</dbReference>
<dbReference type="Pfam" id="PF20478">
    <property type="entry name" value="P2RX7_C"/>
    <property type="match status" value="1"/>
</dbReference>
<dbReference type="Gene3D" id="3.40.395.10">
    <property type="entry name" value="Adenoviral Proteinase, Chain A"/>
    <property type="match status" value="1"/>
</dbReference>
<evidence type="ECO:0000259" key="4">
    <source>
        <dbReference type="PROSITE" id="PS50600"/>
    </source>
</evidence>
<evidence type="ECO:0000256" key="1">
    <source>
        <dbReference type="ARBA" id="ARBA00005234"/>
    </source>
</evidence>
<dbReference type="InterPro" id="IPR046815">
    <property type="entry name" value="P2RX7_C"/>
</dbReference>
<dbReference type="PANTHER" id="PTHR36981">
    <property type="entry name" value="ZGC:195170"/>
    <property type="match status" value="1"/>
</dbReference>
<dbReference type="PANTHER" id="PTHR36981:SF3">
    <property type="entry name" value="UBIQUITIN-LIKE PROTEASE FAMILY PROFILE DOMAIN-CONTAINING PROTEIN"/>
    <property type="match status" value="1"/>
</dbReference>
<dbReference type="EMBL" id="DS469807">
    <property type="protein sequence ID" value="EDO32769.1"/>
    <property type="molecule type" value="Genomic_DNA"/>
</dbReference>
<dbReference type="AlphaFoldDB" id="A7SU61"/>
<sequence>MELYLQRSCEGKGISVYKGDVDEIGIKAGTRVRCQMFRGVTITRQSLSRLACPGKTSQYVSDFSQYWLNDEGEKVYIFSSFLHRKLLNGNKSAANMVYKVNEDLFSKNLCFIPINTGLHWTGLVVNLAEKSSSYLNKIYPSHSQMQQQRKLLRVSAYRLAAYRNFTWWSHGYLGKKRRKAIPACAVGKIRETYPEASGIYTGFNAGL</sequence>
<dbReference type="Pfam" id="PF02902">
    <property type="entry name" value="Peptidase_C48"/>
    <property type="match status" value="1"/>
</dbReference>
<feature type="domain" description="Ubiquitin-like protease family profile" evidence="4">
    <location>
        <begin position="40"/>
        <end position="165"/>
    </location>
</feature>
<comment type="similarity">
    <text evidence="1">Belongs to the peptidase C48 family.</text>
</comment>
<evidence type="ECO:0000256" key="2">
    <source>
        <dbReference type="ARBA" id="ARBA00022670"/>
    </source>
</evidence>
<evidence type="ECO:0000256" key="3">
    <source>
        <dbReference type="ARBA" id="ARBA00022801"/>
    </source>
</evidence>
<proteinExistence type="inferred from homology"/>
<reference evidence="5 6" key="1">
    <citation type="journal article" date="2007" name="Science">
        <title>Sea anemone genome reveals ancestral eumetazoan gene repertoire and genomic organization.</title>
        <authorList>
            <person name="Putnam N.H."/>
            <person name="Srivastava M."/>
            <person name="Hellsten U."/>
            <person name="Dirks B."/>
            <person name="Chapman J."/>
            <person name="Salamov A."/>
            <person name="Terry A."/>
            <person name="Shapiro H."/>
            <person name="Lindquist E."/>
            <person name="Kapitonov V.V."/>
            <person name="Jurka J."/>
            <person name="Genikhovich G."/>
            <person name="Grigoriev I.V."/>
            <person name="Lucas S.M."/>
            <person name="Steele R.E."/>
            <person name="Finnerty J.R."/>
            <person name="Technau U."/>
            <person name="Martindale M.Q."/>
            <person name="Rokhsar D.S."/>
        </authorList>
    </citation>
    <scope>NUCLEOTIDE SEQUENCE [LARGE SCALE GENOMIC DNA]</scope>
    <source>
        <strain evidence="6">CH2 X CH6</strain>
    </source>
</reference>